<dbReference type="Pfam" id="PF01048">
    <property type="entry name" value="PNP_UDP_1"/>
    <property type="match status" value="1"/>
</dbReference>
<evidence type="ECO:0000256" key="1">
    <source>
        <dbReference type="SAM" id="MobiDB-lite"/>
    </source>
</evidence>
<dbReference type="HOGENOM" id="CLU_000288_125_3_1"/>
<dbReference type="EMBL" id="KN847475">
    <property type="protein sequence ID" value="KIX09329.1"/>
    <property type="molecule type" value="Genomic_DNA"/>
</dbReference>
<proteinExistence type="predicted"/>
<feature type="domain" description="Nucleoside phosphorylase" evidence="2">
    <location>
        <begin position="14"/>
        <end position="133"/>
    </location>
</feature>
<dbReference type="InterPro" id="IPR000845">
    <property type="entry name" value="Nucleoside_phosphorylase_d"/>
</dbReference>
<dbReference type="VEuPathDB" id="FungiDB:Z518_00408"/>
<dbReference type="Gene3D" id="3.40.50.300">
    <property type="entry name" value="P-loop containing nucleotide triphosphate hydrolases"/>
    <property type="match status" value="1"/>
</dbReference>
<dbReference type="SUPFAM" id="SSF52540">
    <property type="entry name" value="P-loop containing nucleoside triphosphate hydrolases"/>
    <property type="match status" value="1"/>
</dbReference>
<accession>A0A0D2ITE3</accession>
<evidence type="ECO:0000259" key="2">
    <source>
        <dbReference type="Pfam" id="PF01048"/>
    </source>
</evidence>
<dbReference type="Gene3D" id="3.40.50.1580">
    <property type="entry name" value="Nucleoside phosphorylase domain"/>
    <property type="match status" value="1"/>
</dbReference>
<dbReference type="Proteomes" id="UP000053617">
    <property type="component" value="Unassembled WGS sequence"/>
</dbReference>
<name>A0A0D2ITE3_9EURO</name>
<evidence type="ECO:0000313" key="4">
    <source>
        <dbReference type="Proteomes" id="UP000053617"/>
    </source>
</evidence>
<dbReference type="InterPro" id="IPR027417">
    <property type="entry name" value="P-loop_NTPase"/>
</dbReference>
<dbReference type="GO" id="GO:0009116">
    <property type="term" value="P:nucleoside metabolic process"/>
    <property type="evidence" value="ECO:0007669"/>
    <property type="project" value="InterPro"/>
</dbReference>
<evidence type="ECO:0000313" key="3">
    <source>
        <dbReference type="EMBL" id="KIX09329.1"/>
    </source>
</evidence>
<dbReference type="STRING" id="1442369.A0A0D2ITE3"/>
<organism evidence="3 4">
    <name type="scientific">Rhinocladiella mackenziei CBS 650.93</name>
    <dbReference type="NCBI Taxonomy" id="1442369"/>
    <lineage>
        <taxon>Eukaryota</taxon>
        <taxon>Fungi</taxon>
        <taxon>Dikarya</taxon>
        <taxon>Ascomycota</taxon>
        <taxon>Pezizomycotina</taxon>
        <taxon>Eurotiomycetes</taxon>
        <taxon>Chaetothyriomycetidae</taxon>
        <taxon>Chaetothyriales</taxon>
        <taxon>Herpotrichiellaceae</taxon>
        <taxon>Rhinocladiella</taxon>
    </lineage>
</organism>
<dbReference type="PANTHER" id="PTHR46082">
    <property type="entry name" value="ATP/GTP-BINDING PROTEIN-RELATED"/>
    <property type="match status" value="1"/>
</dbReference>
<dbReference type="InterPro" id="IPR053137">
    <property type="entry name" value="NLR-like"/>
</dbReference>
<dbReference type="InterPro" id="IPR035994">
    <property type="entry name" value="Nucleoside_phosphorylase_sf"/>
</dbReference>
<dbReference type="AlphaFoldDB" id="A0A0D2ITE3"/>
<sequence>MACLLRPQSRDAFEIAIICALPVERNAVEALLDEEYETDGFSYGEAAGDWNIYTTGRLGNQHVVLVYMPGMGTSSATAVAANLRSSFERTQVGIIVGICGGVPTTADGAEILLGDVIIRTSVIQIDFGSQYSNGVIRKKEVEDTLGRANPEIRAFVGKMSGYLFPKRLQEKTSVFLTQICTKEGFSGSAYPGPENDKLYPANYRHKHRIQCCDICDHGQEQNDDVCDSALRNSCENLACDETSVKERKRILRALGISPDGGQLTAREIQDARKPSIHVGRIACSNQVMKSGLHRDRIATEEKVIGFEMESAGTWDYVPTIVIKSACDYADSHKSDRWHAYAAATAAACTKAVLEEWRRADRPVGDPVDQERRDPNSIANPVHWTVTRSANTLFTGRDDILQELDIIVRDAAKNSSHRSQCRIVISGIGGQGKSEICLQLAQRVRQSTSHLAETGFLDIASRLHILARTWKDARQGLANLKEPWLLILDNADNQPHIDYQPYFPTAASGVVILTSRNAECRQYATAKWVDLEGLSDAEARQLLLRAAHIPHDQHQTLKDDAHVVALLLRSHPLALIQAGSYVSRGHCTLKEYPIVYEQQRKRLLTFRPFQAQSRYRDVYATFEASAEILQSSNTESANDALQLLPVFSSFGPSRLPRPLFEAGWKGAQAISSNKTDEGDLSRLMPWHVSHLPPLIQAGVRTWDSFRLFEAIYLLKAFSLVSTDSNEGFLCVSMHPLIHAWARDRLSLEQQHECWITTGCLITISRKDIVSWQKIGRQLRPHLQTMVSWEMSLMFSSEPSMMVIRILMNCGWLLYEIRDDAKVFVLMDRLFTYLGLDRLTVDPRWLQVYDLTARNFRNYGKIKEAVSLLEQVVKIQEQTPLEDRPDRADTGGGSSFSTDVPTSARYILLGAQAS</sequence>
<gene>
    <name evidence="3" type="ORF">Z518_00408</name>
</gene>
<dbReference type="GO" id="GO:0003824">
    <property type="term" value="F:catalytic activity"/>
    <property type="evidence" value="ECO:0007669"/>
    <property type="project" value="InterPro"/>
</dbReference>
<dbReference type="SUPFAM" id="SSF53167">
    <property type="entry name" value="Purine and uridine phosphorylases"/>
    <property type="match status" value="1"/>
</dbReference>
<feature type="region of interest" description="Disordered" evidence="1">
    <location>
        <begin position="878"/>
        <end position="897"/>
    </location>
</feature>
<dbReference type="OrthoDB" id="4150231at2759"/>
<dbReference type="PANTHER" id="PTHR46082:SF6">
    <property type="entry name" value="AAA+ ATPASE DOMAIN-CONTAINING PROTEIN-RELATED"/>
    <property type="match status" value="1"/>
</dbReference>
<dbReference type="RefSeq" id="XP_013276465.1">
    <property type="nucleotide sequence ID" value="XM_013421011.1"/>
</dbReference>
<protein>
    <recommendedName>
        <fullName evidence="2">Nucleoside phosphorylase domain-containing protein</fullName>
    </recommendedName>
</protein>
<reference evidence="3 4" key="1">
    <citation type="submission" date="2015-01" db="EMBL/GenBank/DDBJ databases">
        <title>The Genome Sequence of Rhinocladiella mackenzie CBS 650.93.</title>
        <authorList>
            <consortium name="The Broad Institute Genomics Platform"/>
            <person name="Cuomo C."/>
            <person name="de Hoog S."/>
            <person name="Gorbushina A."/>
            <person name="Stielow B."/>
            <person name="Teixiera M."/>
            <person name="Abouelleil A."/>
            <person name="Chapman S.B."/>
            <person name="Priest M."/>
            <person name="Young S.K."/>
            <person name="Wortman J."/>
            <person name="Nusbaum C."/>
            <person name="Birren B."/>
        </authorList>
    </citation>
    <scope>NUCLEOTIDE SEQUENCE [LARGE SCALE GENOMIC DNA]</scope>
    <source>
        <strain evidence="3 4">CBS 650.93</strain>
    </source>
</reference>
<keyword evidence="4" id="KW-1185">Reference proteome</keyword>
<dbReference type="GeneID" id="25288479"/>